<dbReference type="InterPro" id="IPR006507">
    <property type="entry name" value="UPF0283"/>
</dbReference>
<gene>
    <name evidence="9" type="ORF">JFL49_05805</name>
</gene>
<keyword evidence="3 8" id="KW-1003">Cell membrane</keyword>
<dbReference type="HAMAP" id="MF_01085">
    <property type="entry name" value="UPF0283"/>
    <property type="match status" value="1"/>
</dbReference>
<evidence type="ECO:0000256" key="6">
    <source>
        <dbReference type="ARBA" id="ARBA00022989"/>
    </source>
</evidence>
<dbReference type="OrthoDB" id="958025at2"/>
<dbReference type="Pfam" id="PF05128">
    <property type="entry name" value="DUF697"/>
    <property type="match status" value="1"/>
</dbReference>
<organism evidence="9 10">
    <name type="scientific">Histophilus somni</name>
    <name type="common">Haemophilus somnus</name>
    <dbReference type="NCBI Taxonomy" id="731"/>
    <lineage>
        <taxon>Bacteria</taxon>
        <taxon>Pseudomonadati</taxon>
        <taxon>Pseudomonadota</taxon>
        <taxon>Gammaproteobacteria</taxon>
        <taxon>Pasteurellales</taxon>
        <taxon>Pasteurellaceae</taxon>
        <taxon>Histophilus</taxon>
    </lineage>
</organism>
<dbReference type="GO" id="GO:0005886">
    <property type="term" value="C:plasma membrane"/>
    <property type="evidence" value="ECO:0007669"/>
    <property type="project" value="UniProtKB-SubCell"/>
</dbReference>
<comment type="similarity">
    <text evidence="2 8">Belongs to the UPF0283 family.</text>
</comment>
<evidence type="ECO:0000256" key="1">
    <source>
        <dbReference type="ARBA" id="ARBA00004429"/>
    </source>
</evidence>
<evidence type="ECO:0000313" key="10">
    <source>
        <dbReference type="Proteomes" id="UP000595373"/>
    </source>
</evidence>
<evidence type="ECO:0000256" key="8">
    <source>
        <dbReference type="HAMAP-Rule" id="MF_01085"/>
    </source>
</evidence>
<accession>A0A9Q7E7C3</accession>
<evidence type="ECO:0000256" key="4">
    <source>
        <dbReference type="ARBA" id="ARBA00022519"/>
    </source>
</evidence>
<feature type="transmembrane region" description="Helical" evidence="8">
    <location>
        <begin position="213"/>
        <end position="235"/>
    </location>
</feature>
<proteinExistence type="inferred from homology"/>
<dbReference type="AlphaFoldDB" id="A0A9Q7E7C3"/>
<dbReference type="InterPro" id="IPR021147">
    <property type="entry name" value="DUF697"/>
</dbReference>
<dbReference type="NCBIfam" id="TIGR01620">
    <property type="entry name" value="hyp_HI0043"/>
    <property type="match status" value="1"/>
</dbReference>
<dbReference type="RefSeq" id="WP_075293812.1">
    <property type="nucleotide sequence ID" value="NZ_CP018802.1"/>
</dbReference>
<evidence type="ECO:0000313" key="9">
    <source>
        <dbReference type="EMBL" id="QQF81607.1"/>
    </source>
</evidence>
<protein>
    <recommendedName>
        <fullName evidence="8">UPF0283 membrane protein JFL49_05805</fullName>
    </recommendedName>
</protein>
<dbReference type="PANTHER" id="PTHR39342">
    <property type="entry name" value="UPF0283 MEMBRANE PROTEIN YCJF"/>
    <property type="match status" value="1"/>
</dbReference>
<dbReference type="EMBL" id="CP066558">
    <property type="protein sequence ID" value="QQF81607.1"/>
    <property type="molecule type" value="Genomic_DNA"/>
</dbReference>
<evidence type="ECO:0000256" key="7">
    <source>
        <dbReference type="ARBA" id="ARBA00023136"/>
    </source>
</evidence>
<keyword evidence="10" id="KW-1185">Reference proteome</keyword>
<feature type="transmembrane region" description="Helical" evidence="8">
    <location>
        <begin position="95"/>
        <end position="116"/>
    </location>
</feature>
<reference evidence="9 10" key="1">
    <citation type="submission" date="2020-12" db="EMBL/GenBank/DDBJ databases">
        <title>ASc-MMNZ-VFA-070.</title>
        <authorList>
            <person name="Schryvers A."/>
            <person name="Mostafa Nazari M."/>
            <person name="Farshchi Andisi V."/>
            <person name="Timsit E."/>
            <person name="Walter Morck D."/>
        </authorList>
    </citation>
    <scope>NUCLEOTIDE SEQUENCE [LARGE SCALE GENOMIC DNA]</scope>
    <source>
        <strain evidence="9 10">ASc-MMNZ-VFA-070</strain>
    </source>
</reference>
<sequence>MPKKVFQQEDVEQKITENFEPKQEFEQDELDIEMDCSQFETTMDRQNTDIPFQHMVRPKVTMWQKLLMATICLFSCGILAQSVQWLVDSWRDNQWIAFVFAMVSLFLVLLGLGTIIKEWRRLVQLKKRLILQEKSREIRSKSAVNLTEVSSEGKELCLKIASLMGIDDKSPQLIAWQEQVHEAYTEQEILRLFSQNVLIPFDRVAKKLISKNAVESALIVAVSPLAIVDMFFIAWRNIRLINQLAKLYGIELGYVSRLRLLRMVFVNMAFAGAADVIQDLGLEWLSQDITAKLSARVAQGIGVGILTARLGIKAMEFCRPIAVAPEEKLRLSYIQTELLGTLKTTLFSANKVKEKVR</sequence>
<keyword evidence="4" id="KW-0997">Cell inner membrane</keyword>
<evidence type="ECO:0000256" key="2">
    <source>
        <dbReference type="ARBA" id="ARBA00008255"/>
    </source>
</evidence>
<dbReference type="Proteomes" id="UP000595373">
    <property type="component" value="Chromosome"/>
</dbReference>
<comment type="subcellular location">
    <subcellularLocation>
        <location evidence="1">Cell inner membrane</location>
        <topology evidence="1">Multi-pass membrane protein</topology>
    </subcellularLocation>
    <subcellularLocation>
        <location evidence="8">Cell membrane</location>
        <topology evidence="8">Multi-pass membrane protein</topology>
    </subcellularLocation>
</comment>
<keyword evidence="7 8" id="KW-0472">Membrane</keyword>
<keyword evidence="6 8" id="KW-1133">Transmembrane helix</keyword>
<evidence type="ECO:0000256" key="5">
    <source>
        <dbReference type="ARBA" id="ARBA00022692"/>
    </source>
</evidence>
<feature type="transmembrane region" description="Helical" evidence="8">
    <location>
        <begin position="66"/>
        <end position="83"/>
    </location>
</feature>
<evidence type="ECO:0000256" key="3">
    <source>
        <dbReference type="ARBA" id="ARBA00022475"/>
    </source>
</evidence>
<keyword evidence="5 8" id="KW-0812">Transmembrane</keyword>
<name>A0A9Q7E7C3_HISSO</name>
<dbReference type="PANTHER" id="PTHR39342:SF1">
    <property type="entry name" value="UPF0283 MEMBRANE PROTEIN YCJF"/>
    <property type="match status" value="1"/>
</dbReference>